<evidence type="ECO:0000313" key="3">
    <source>
        <dbReference type="EMBL" id="WKN36978.1"/>
    </source>
</evidence>
<proteinExistence type="predicted"/>
<reference evidence="3" key="1">
    <citation type="journal article" date="2023" name="Comput. Struct. Biotechnol. J.">
        <title>Discovery of a novel marine Bacteroidetes with a rich repertoire of carbohydrate-active enzymes.</title>
        <authorList>
            <person name="Chen B."/>
            <person name="Liu G."/>
            <person name="Chen Q."/>
            <person name="Wang H."/>
            <person name="Liu L."/>
            <person name="Tang K."/>
        </authorList>
    </citation>
    <scope>NUCLEOTIDE SEQUENCE</scope>
    <source>
        <strain evidence="3">TK19036</strain>
    </source>
</reference>
<dbReference type="InterPro" id="IPR029044">
    <property type="entry name" value="Nucleotide-diphossugar_trans"/>
</dbReference>
<keyword evidence="3" id="KW-0808">Transferase</keyword>
<keyword evidence="1" id="KW-0472">Membrane</keyword>
<dbReference type="EMBL" id="CP120682">
    <property type="protein sequence ID" value="WKN36978.1"/>
    <property type="molecule type" value="Genomic_DNA"/>
</dbReference>
<accession>A0AA49GP62</accession>
<organism evidence="3">
    <name type="scientific">Roseihalotalea indica</name>
    <dbReference type="NCBI Taxonomy" id="2867963"/>
    <lineage>
        <taxon>Bacteria</taxon>
        <taxon>Pseudomonadati</taxon>
        <taxon>Bacteroidota</taxon>
        <taxon>Cytophagia</taxon>
        <taxon>Cytophagales</taxon>
        <taxon>Catalimonadaceae</taxon>
        <taxon>Roseihalotalea</taxon>
    </lineage>
</organism>
<keyword evidence="3" id="KW-0328">Glycosyltransferase</keyword>
<protein>
    <submittedName>
        <fullName evidence="3">Glycosyltransferase</fullName>
        <ecNumber evidence="3">2.4.-.-</ecNumber>
    </submittedName>
</protein>
<dbReference type="EC" id="2.4.-.-" evidence="3"/>
<feature type="transmembrane region" description="Helical" evidence="1">
    <location>
        <begin position="314"/>
        <end position="331"/>
    </location>
</feature>
<feature type="domain" description="Glycosyltransferase 2-like" evidence="2">
    <location>
        <begin position="16"/>
        <end position="158"/>
    </location>
</feature>
<name>A0AA49GP62_9BACT</name>
<gene>
    <name evidence="3" type="ORF">K4G66_31925</name>
</gene>
<evidence type="ECO:0000256" key="1">
    <source>
        <dbReference type="SAM" id="Phobius"/>
    </source>
</evidence>
<dbReference type="InterPro" id="IPR001173">
    <property type="entry name" value="Glyco_trans_2-like"/>
</dbReference>
<sequence length="338" mass="39762">MMTAYKEDGTVPVVAVWMITYNHENFIEEAIEGVMMQKTSFPFRLYIGEDYSSDNTRKICIQLKDKYRDKIHLVLQKKNLGVGPHGNGMLMYDVCFKSGAKYIAMCEGDDYWTDPYKLQKQVDFLRANSDCVLCHHWHKYSVPRKDGSFEEIPAPTMNQGYLPQKKALVKEIFANKLRVKTRTLMFKNVLDELPEWFPKMAYGDVTLSMILGEYGSFGFIDEPMAVYRQTGEGISSTGKGSYLFIYNHYLEWIKLWEYCLKHYNYQYYREAKGTILYFYTFILKNYAFSVSIFLKLFLYAFYNSRLTIVRKLDICLSLIKLFSTSFIPLFYQRIKAKV</sequence>
<dbReference type="SUPFAM" id="SSF53448">
    <property type="entry name" value="Nucleotide-diphospho-sugar transferases"/>
    <property type="match status" value="1"/>
</dbReference>
<keyword evidence="1" id="KW-0812">Transmembrane</keyword>
<keyword evidence="1" id="KW-1133">Transmembrane helix</keyword>
<dbReference type="Gene3D" id="3.90.550.10">
    <property type="entry name" value="Spore Coat Polysaccharide Biosynthesis Protein SpsA, Chain A"/>
    <property type="match status" value="1"/>
</dbReference>
<evidence type="ECO:0000259" key="2">
    <source>
        <dbReference type="Pfam" id="PF00535"/>
    </source>
</evidence>
<feature type="transmembrane region" description="Helical" evidence="1">
    <location>
        <begin position="276"/>
        <end position="302"/>
    </location>
</feature>
<dbReference type="Pfam" id="PF00535">
    <property type="entry name" value="Glycos_transf_2"/>
    <property type="match status" value="1"/>
</dbReference>
<dbReference type="PANTHER" id="PTHR22916">
    <property type="entry name" value="GLYCOSYLTRANSFERASE"/>
    <property type="match status" value="1"/>
</dbReference>
<dbReference type="PANTHER" id="PTHR22916:SF3">
    <property type="entry name" value="UDP-GLCNAC:BETAGAL BETA-1,3-N-ACETYLGLUCOSAMINYLTRANSFERASE-LIKE PROTEIN 1"/>
    <property type="match status" value="1"/>
</dbReference>
<reference evidence="3" key="2">
    <citation type="journal article" date="2024" name="Antonie Van Leeuwenhoek">
        <title>Roseihalotalea indica gen. nov., sp. nov., a halophilic Bacteroidetes from mesopelagic Southwest Indian Ocean with higher carbohydrate metabolic potential.</title>
        <authorList>
            <person name="Chen B."/>
            <person name="Zhang M."/>
            <person name="Lin D."/>
            <person name="Ye J."/>
            <person name="Tang K."/>
        </authorList>
    </citation>
    <scope>NUCLEOTIDE SEQUENCE</scope>
    <source>
        <strain evidence="3">TK19036</strain>
    </source>
</reference>
<dbReference type="GO" id="GO:0016758">
    <property type="term" value="F:hexosyltransferase activity"/>
    <property type="evidence" value="ECO:0007669"/>
    <property type="project" value="UniProtKB-ARBA"/>
</dbReference>
<dbReference type="AlphaFoldDB" id="A0AA49GP62"/>